<name>A0ABR4CT31_9HELO</name>
<accession>A0ABR4CT31</accession>
<keyword evidence="2" id="KW-1185">Reference proteome</keyword>
<comment type="caution">
    <text evidence="1">The sequence shown here is derived from an EMBL/GenBank/DDBJ whole genome shotgun (WGS) entry which is preliminary data.</text>
</comment>
<protein>
    <submittedName>
        <fullName evidence="1">Uncharacterized protein</fullName>
    </submittedName>
</protein>
<dbReference type="EMBL" id="JAZHXI010000003">
    <property type="protein sequence ID" value="KAL2073015.1"/>
    <property type="molecule type" value="Genomic_DNA"/>
</dbReference>
<evidence type="ECO:0000313" key="1">
    <source>
        <dbReference type="EMBL" id="KAL2073015.1"/>
    </source>
</evidence>
<evidence type="ECO:0000313" key="2">
    <source>
        <dbReference type="Proteomes" id="UP001595075"/>
    </source>
</evidence>
<proteinExistence type="predicted"/>
<gene>
    <name evidence="1" type="ORF">VTL71DRAFT_10339</name>
</gene>
<dbReference type="Proteomes" id="UP001595075">
    <property type="component" value="Unassembled WGS sequence"/>
</dbReference>
<reference evidence="1 2" key="1">
    <citation type="journal article" date="2024" name="Commun. Biol.">
        <title>Comparative genomic analysis of thermophilic fungi reveals convergent evolutionary adaptations and gene losses.</title>
        <authorList>
            <person name="Steindorff A.S."/>
            <person name="Aguilar-Pontes M.V."/>
            <person name="Robinson A.J."/>
            <person name="Andreopoulos B."/>
            <person name="LaButti K."/>
            <person name="Kuo A."/>
            <person name="Mondo S."/>
            <person name="Riley R."/>
            <person name="Otillar R."/>
            <person name="Haridas S."/>
            <person name="Lipzen A."/>
            <person name="Grimwood J."/>
            <person name="Schmutz J."/>
            <person name="Clum A."/>
            <person name="Reid I.D."/>
            <person name="Moisan M.C."/>
            <person name="Butler G."/>
            <person name="Nguyen T.T.M."/>
            <person name="Dewar K."/>
            <person name="Conant G."/>
            <person name="Drula E."/>
            <person name="Henrissat B."/>
            <person name="Hansel C."/>
            <person name="Singer S."/>
            <person name="Hutchinson M.I."/>
            <person name="de Vries R.P."/>
            <person name="Natvig D.O."/>
            <person name="Powell A.J."/>
            <person name="Tsang A."/>
            <person name="Grigoriev I.V."/>
        </authorList>
    </citation>
    <scope>NUCLEOTIDE SEQUENCE [LARGE SCALE GENOMIC DNA]</scope>
    <source>
        <strain evidence="1 2">CBS 494.80</strain>
    </source>
</reference>
<sequence>MTFSTSYSRR</sequence>
<organism evidence="1 2">
    <name type="scientific">Oculimacula yallundae</name>
    <dbReference type="NCBI Taxonomy" id="86028"/>
    <lineage>
        <taxon>Eukaryota</taxon>
        <taxon>Fungi</taxon>
        <taxon>Dikarya</taxon>
        <taxon>Ascomycota</taxon>
        <taxon>Pezizomycotina</taxon>
        <taxon>Leotiomycetes</taxon>
        <taxon>Helotiales</taxon>
        <taxon>Ploettnerulaceae</taxon>
        <taxon>Oculimacula</taxon>
    </lineage>
</organism>